<dbReference type="OrthoDB" id="275783at2759"/>
<feature type="domain" description="Ribophorin II third" evidence="18">
    <location>
        <begin position="411"/>
        <end position="522"/>
    </location>
</feature>
<name>A0A0V1KWV4_9BILA</name>
<keyword evidence="10 15" id="KW-0472">Membrane</keyword>
<evidence type="ECO:0000256" key="12">
    <source>
        <dbReference type="ARBA" id="ARBA00047676"/>
    </source>
</evidence>
<feature type="transmembrane region" description="Helical" evidence="15">
    <location>
        <begin position="590"/>
        <end position="608"/>
    </location>
</feature>
<comment type="subunit">
    <text evidence="11">Component of the oligosaccharyltransferase (OST) complex. OST exists in two different complex forms which contain common core subunits RPN1, RPN2, OST48, OST4, DAD1 and TMEM258, either STT3A or STT3B as catalytic subunits, and form-specific accessory subunits. STT3A complex assembly occurs through the formation of 3 subcomplexes. Subcomplex 1 contains RPN1 and TMEM258, subcomplex 2 contains the STT3A-specific subunits STT3A, DC2/OSTC, and KCP2 as well as the core subunit OST4, and subcomplex 3 contains RPN2, DAD1, and OST48. The STT3A complex can form stable complexes with the Sec61 complex or with both the Sec61 and TRAP complexes. Interacts with DDI2. Interacts with TMEM35A/NACHO.</text>
</comment>
<evidence type="ECO:0000256" key="6">
    <source>
        <dbReference type="ARBA" id="ARBA00022692"/>
    </source>
</evidence>
<keyword evidence="14" id="KW-0963">Cytoplasm</keyword>
<evidence type="ECO:0000256" key="2">
    <source>
        <dbReference type="ARBA" id="ARBA00004477"/>
    </source>
</evidence>
<dbReference type="Pfam" id="PF23861">
    <property type="entry name" value="Ribophorin_II_2nd"/>
    <property type="match status" value="1"/>
</dbReference>
<dbReference type="Pfam" id="PF23860">
    <property type="entry name" value="Ribophorin_II_3rd"/>
    <property type="match status" value="1"/>
</dbReference>
<evidence type="ECO:0000256" key="10">
    <source>
        <dbReference type="ARBA" id="ARBA00023136"/>
    </source>
</evidence>
<dbReference type="InterPro" id="IPR056790">
    <property type="entry name" value="Ribophorin_II_C"/>
</dbReference>
<dbReference type="GO" id="GO:0000049">
    <property type="term" value="F:tRNA binding"/>
    <property type="evidence" value="ECO:0007669"/>
    <property type="project" value="UniProtKB-KW"/>
</dbReference>
<dbReference type="Pfam" id="PF02580">
    <property type="entry name" value="Tyr_Deacylase"/>
    <property type="match status" value="1"/>
</dbReference>
<comment type="catalytic activity">
    <reaction evidence="12">
        <text>glycyl-tRNA(Ala) + H2O = tRNA(Ala) + glycine + H(+)</text>
        <dbReference type="Rhea" id="RHEA:53744"/>
        <dbReference type="Rhea" id="RHEA-COMP:9657"/>
        <dbReference type="Rhea" id="RHEA-COMP:13640"/>
        <dbReference type="ChEBI" id="CHEBI:15377"/>
        <dbReference type="ChEBI" id="CHEBI:15378"/>
        <dbReference type="ChEBI" id="CHEBI:57305"/>
        <dbReference type="ChEBI" id="CHEBI:78442"/>
        <dbReference type="ChEBI" id="CHEBI:78522"/>
        <dbReference type="EC" id="3.1.1.96"/>
    </reaction>
</comment>
<dbReference type="Pfam" id="PF25147">
    <property type="entry name" value="Ribophorin_II_C"/>
    <property type="match status" value="1"/>
</dbReference>
<dbReference type="InterPro" id="IPR008814">
    <property type="entry name" value="Swp1"/>
</dbReference>
<evidence type="ECO:0000256" key="7">
    <source>
        <dbReference type="ARBA" id="ARBA00022729"/>
    </source>
</evidence>
<dbReference type="GO" id="GO:0106026">
    <property type="term" value="F:Gly-tRNA(Ala) deacylase activity"/>
    <property type="evidence" value="ECO:0007669"/>
    <property type="project" value="RHEA"/>
</dbReference>
<dbReference type="Pfam" id="PF05817">
    <property type="entry name" value="Ribophorin_II"/>
    <property type="match status" value="1"/>
</dbReference>
<dbReference type="Gene3D" id="3.50.80.10">
    <property type="entry name" value="D-tyrosyl-tRNA(Tyr) deacylase"/>
    <property type="match status" value="1"/>
</dbReference>
<evidence type="ECO:0000256" key="15">
    <source>
        <dbReference type="SAM" id="Phobius"/>
    </source>
</evidence>
<evidence type="ECO:0000256" key="5">
    <source>
        <dbReference type="ARBA" id="ARBA00009673"/>
    </source>
</evidence>
<feature type="domain" description="Ribophorin II C-terminal" evidence="20">
    <location>
        <begin position="552"/>
        <end position="606"/>
    </location>
</feature>
<evidence type="ECO:0000256" key="3">
    <source>
        <dbReference type="ARBA" id="ARBA00004922"/>
    </source>
</evidence>
<dbReference type="PANTHER" id="PTHR12640:SF0">
    <property type="entry name" value="DOLICHYL-DIPHOSPHOOLIGOSACCHARIDE--PROTEIN GLYCOSYLTRANSFERASE SUBUNIT 2"/>
    <property type="match status" value="1"/>
</dbReference>
<dbReference type="FunFam" id="3.50.80.10:FF:000001">
    <property type="entry name" value="D-aminoacyl-tRNA deacylase"/>
    <property type="match status" value="1"/>
</dbReference>
<evidence type="ECO:0000259" key="18">
    <source>
        <dbReference type="Pfam" id="PF23860"/>
    </source>
</evidence>
<proteinExistence type="inferred from homology"/>
<keyword evidence="14" id="KW-0378">Hydrolase</keyword>
<dbReference type="AlphaFoldDB" id="A0A0V1KWV4"/>
<dbReference type="EMBL" id="JYDW01000215">
    <property type="protein sequence ID" value="KRZ51770.1"/>
    <property type="molecule type" value="Genomic_DNA"/>
</dbReference>
<accession>A0A0V1KWV4</accession>
<evidence type="ECO:0000256" key="1">
    <source>
        <dbReference type="ARBA" id="ARBA00002791"/>
    </source>
</evidence>
<evidence type="ECO:0000256" key="16">
    <source>
        <dbReference type="SAM" id="SignalP"/>
    </source>
</evidence>
<protein>
    <recommendedName>
        <fullName evidence="14">D-aminoacyl-tRNA deacylase</fullName>
        <ecNumber evidence="14">3.1.1.96</ecNumber>
    </recommendedName>
</protein>
<feature type="transmembrane region" description="Helical" evidence="15">
    <location>
        <begin position="562"/>
        <end position="584"/>
    </location>
</feature>
<keyword evidence="9 15" id="KW-1133">Transmembrane helix</keyword>
<evidence type="ECO:0000259" key="19">
    <source>
        <dbReference type="Pfam" id="PF23861"/>
    </source>
</evidence>
<sequence length="796" mass="89391">MMISNFCFKWILHAVIVCCIVGVGNSMILTEVMTESDVAAAHQFFLDSISKQSSIESLAWVANGLKTINKKIPDDKAKLICESAKEAVKNTSEIQPIYWAAFAVQALENCQLPTFPSNHFDKYLSDKSNAKIVAYAVSSIGYLKVKYDMEKMRSIVSALVKTSTSPNDISMLLNTAPFLSGDLKFLTDCVNDLVSKADETDERYLRFDGGIGITASIVHGIYQLSAKTGNPVVLKKEQILKFANYLISRRRIYHPRVTSLIFSALHDMTDDKVANLPKNSVPLAILLEHKGSLDEVKSSIRFMVTDIFGHIVPTDRVIADKIVHTSSDEVVINSKPFSRISAKGNDIYELKFFDQKRKAGFYECFVSVGATNSKYMPIVQESVVIKVSREILISGLNLAVHESERFPLDGKTESMKINEKKLMQLSADDNQKLAVIFVISDKLTKESILVDQAYLQFEEQNTKSTIIVPVANDGNANVYKADIDFKQMAKDYEFTSGMYEISLIVGDDVIMNSVILKLALLNLQLPAVVEHARKSVLVLTDYKMKPEILHSFRPPEKRPPKFISDIFSVAVVIPFFLLLCIWFYLGANIWAIPLSPVMIVFHAGLGVLDSSEHYCARGQIESKKKRTEKSKKHFIRGTIFLSDRLFVPLILILNESCFAKVNGEIVSRIQRGICALIGLSRDDDANDIEYIVRKLLNLRIFSGDAEKRWDKSVNDLQLEILCVSQFTLNASLKGNKLDFHLSMNPSEAAQFYSTFVDKLRQNYKKDLVKDGKFGAHMQLSIENDGPVTIILDSKQR</sequence>
<keyword evidence="14" id="KW-0820">tRNA-binding</keyword>
<dbReference type="GO" id="GO:0008250">
    <property type="term" value="C:oligosaccharyltransferase complex"/>
    <property type="evidence" value="ECO:0007669"/>
    <property type="project" value="InterPro"/>
</dbReference>
<keyword evidence="22" id="KW-1185">Reference proteome</keyword>
<dbReference type="Proteomes" id="UP000054721">
    <property type="component" value="Unassembled WGS sequence"/>
</dbReference>
<dbReference type="InterPro" id="IPR055375">
    <property type="entry name" value="Ribophorin_II_2nd"/>
</dbReference>
<evidence type="ECO:0000256" key="11">
    <source>
        <dbReference type="ARBA" id="ARBA00046750"/>
    </source>
</evidence>
<dbReference type="PANTHER" id="PTHR12640">
    <property type="entry name" value="RIBOPHORIN II"/>
    <property type="match status" value="1"/>
</dbReference>
<dbReference type="NCBIfam" id="TIGR00256">
    <property type="entry name" value="D-aminoacyl-tRNA deacylase"/>
    <property type="match status" value="1"/>
</dbReference>
<comment type="similarity">
    <text evidence="5 14">Belongs to the DTD family.</text>
</comment>
<dbReference type="InterPro" id="IPR055374">
    <property type="entry name" value="Ribophorin_II_3rd"/>
</dbReference>
<gene>
    <name evidence="21" type="primary">GTF3C5</name>
    <name evidence="21" type="ORF">T02_13484</name>
</gene>
<dbReference type="EC" id="3.1.1.96" evidence="14"/>
<dbReference type="GO" id="GO:0006487">
    <property type="term" value="P:protein N-linked glycosylation"/>
    <property type="evidence" value="ECO:0007669"/>
    <property type="project" value="TreeGrafter"/>
</dbReference>
<dbReference type="InterPro" id="IPR003732">
    <property type="entry name" value="Daa-tRNA_deacyls_DTD"/>
</dbReference>
<comment type="catalytic activity">
    <reaction evidence="13">
        <text>a D-aminoacyl-tRNA + H2O = a tRNA + a D-alpha-amino acid + H(+)</text>
        <dbReference type="Rhea" id="RHEA:13953"/>
        <dbReference type="Rhea" id="RHEA-COMP:10123"/>
        <dbReference type="Rhea" id="RHEA-COMP:10124"/>
        <dbReference type="ChEBI" id="CHEBI:15377"/>
        <dbReference type="ChEBI" id="CHEBI:15378"/>
        <dbReference type="ChEBI" id="CHEBI:59871"/>
        <dbReference type="ChEBI" id="CHEBI:78442"/>
        <dbReference type="ChEBI" id="CHEBI:79333"/>
        <dbReference type="EC" id="3.1.1.96"/>
    </reaction>
</comment>
<evidence type="ECO:0000259" key="20">
    <source>
        <dbReference type="Pfam" id="PF25147"/>
    </source>
</evidence>
<comment type="pathway">
    <text evidence="3">Protein modification; protein glycosylation.</text>
</comment>
<evidence type="ECO:0000259" key="17">
    <source>
        <dbReference type="Pfam" id="PF05817"/>
    </source>
</evidence>
<feature type="domain" description="Ribophorin II N-terminal" evidence="17">
    <location>
        <begin position="34"/>
        <end position="256"/>
    </location>
</feature>
<dbReference type="GO" id="GO:0051499">
    <property type="term" value="F:D-aminoacyl-tRNA deacylase activity"/>
    <property type="evidence" value="ECO:0007669"/>
    <property type="project" value="UniProtKB-EC"/>
</dbReference>
<evidence type="ECO:0000256" key="14">
    <source>
        <dbReference type="RuleBase" id="RU003470"/>
    </source>
</evidence>
<evidence type="ECO:0000256" key="8">
    <source>
        <dbReference type="ARBA" id="ARBA00022824"/>
    </source>
</evidence>
<feature type="domain" description="Ribophorin II second" evidence="19">
    <location>
        <begin position="285"/>
        <end position="387"/>
    </location>
</feature>
<comment type="function">
    <text evidence="1">Subunit of the oligosaccharyl transferase (OST) complex that catalyzes the initial transfer of a defined glycan (Glc(3)Man(9)GlcNAc(2) in eukaryotes) from the lipid carrier dolichol-pyrophosphate to an asparagine residue within an Asn-X-Ser/Thr consensus motif in nascent polypeptide chains, the first step in protein N-glycosylation. N-glycosylation occurs cotranslationally and the complex associates with the Sec61 complex at the channel-forming translocon complex that mediates protein translocation across the endoplasmic reticulum (ER). All subunits are required for a maximal enzyme activity.</text>
</comment>
<feature type="signal peptide" evidence="16">
    <location>
        <begin position="1"/>
        <end position="26"/>
    </location>
</feature>
<keyword evidence="8" id="KW-0256">Endoplasmic reticulum</keyword>
<evidence type="ECO:0000256" key="4">
    <source>
        <dbReference type="ARBA" id="ARBA00009038"/>
    </source>
</evidence>
<evidence type="ECO:0000313" key="22">
    <source>
        <dbReference type="Proteomes" id="UP000054721"/>
    </source>
</evidence>
<comment type="caution">
    <text evidence="21">The sequence shown here is derived from an EMBL/GenBank/DDBJ whole genome shotgun (WGS) entry which is preliminary data.</text>
</comment>
<feature type="chain" id="PRO_5006881339" description="D-aminoacyl-tRNA deacylase" evidence="16">
    <location>
        <begin position="27"/>
        <end position="796"/>
    </location>
</feature>
<evidence type="ECO:0000256" key="13">
    <source>
        <dbReference type="ARBA" id="ARBA00048018"/>
    </source>
</evidence>
<dbReference type="InterPro" id="IPR055373">
    <property type="entry name" value="Ribophorin_II_N"/>
</dbReference>
<keyword evidence="6 15" id="KW-0812">Transmembrane</keyword>
<evidence type="ECO:0000313" key="21">
    <source>
        <dbReference type="EMBL" id="KRZ51770.1"/>
    </source>
</evidence>
<organism evidence="21 22">
    <name type="scientific">Trichinella nativa</name>
    <dbReference type="NCBI Taxonomy" id="6335"/>
    <lineage>
        <taxon>Eukaryota</taxon>
        <taxon>Metazoa</taxon>
        <taxon>Ecdysozoa</taxon>
        <taxon>Nematoda</taxon>
        <taxon>Enoplea</taxon>
        <taxon>Dorylaimia</taxon>
        <taxon>Trichinellida</taxon>
        <taxon>Trichinellidae</taxon>
        <taxon>Trichinella</taxon>
    </lineage>
</organism>
<keyword evidence="14" id="KW-0694">RNA-binding</keyword>
<reference evidence="21 22" key="1">
    <citation type="submission" date="2015-05" db="EMBL/GenBank/DDBJ databases">
        <title>Evolution of Trichinella species and genotypes.</title>
        <authorList>
            <person name="Korhonen P.K."/>
            <person name="Edoardo P."/>
            <person name="Giuseppe L.R."/>
            <person name="Gasser R.B."/>
        </authorList>
    </citation>
    <scope>NUCLEOTIDE SEQUENCE [LARGE SCALE GENOMIC DNA]</scope>
    <source>
        <strain evidence="21">ISS10</strain>
    </source>
</reference>
<comment type="similarity">
    <text evidence="4">Belongs to the SWP1 family.</text>
</comment>
<evidence type="ECO:0000256" key="9">
    <source>
        <dbReference type="ARBA" id="ARBA00022989"/>
    </source>
</evidence>
<dbReference type="InterPro" id="IPR023509">
    <property type="entry name" value="DTD-like_sf"/>
</dbReference>
<comment type="subcellular location">
    <subcellularLocation>
        <location evidence="14">Cytoplasm</location>
    </subcellularLocation>
    <subcellularLocation>
        <location evidence="2">Endoplasmic reticulum membrane</location>
        <topology evidence="2">Multi-pass membrane protein</topology>
    </subcellularLocation>
</comment>
<keyword evidence="7 16" id="KW-0732">Signal</keyword>
<dbReference type="SUPFAM" id="SSF69500">
    <property type="entry name" value="DTD-like"/>
    <property type="match status" value="1"/>
</dbReference>